<feature type="compositionally biased region" description="Polar residues" evidence="1">
    <location>
        <begin position="659"/>
        <end position="686"/>
    </location>
</feature>
<protein>
    <submittedName>
        <fullName evidence="2">Uncharacterized protein</fullName>
    </submittedName>
</protein>
<organism evidence="2 3">
    <name type="scientific">Clytia hemisphaerica</name>
    <dbReference type="NCBI Taxonomy" id="252671"/>
    <lineage>
        <taxon>Eukaryota</taxon>
        <taxon>Metazoa</taxon>
        <taxon>Cnidaria</taxon>
        <taxon>Hydrozoa</taxon>
        <taxon>Hydroidolina</taxon>
        <taxon>Leptothecata</taxon>
        <taxon>Obeliida</taxon>
        <taxon>Clytiidae</taxon>
        <taxon>Clytia</taxon>
    </lineage>
</organism>
<feature type="region of interest" description="Disordered" evidence="1">
    <location>
        <begin position="659"/>
        <end position="690"/>
    </location>
</feature>
<dbReference type="OrthoDB" id="5972707at2759"/>
<sequence length="813" mass="94138">MLFNNPEDYLMLKKPSGIQHSTAFTIDTRQIPLKSVKADDNGSYLSKGTPRKFFHWIKDEQPRVAHPDEKEGQFTINERDRSLFLPAVVNEDEVYEIKRTYRQNKYNPWLTQTICQVKRASEKAYHPFILVIYKAKVQDEEMPRHGNATNPNAPPYYRQDPTVIAKIDEKIAAKRSTEQIYVSLIDDEEDTLSETIRNPKVIENRKQKLKDKGAEKPKTSAENLLNYIKRDDAFTKSFTLTQSEFGAFNYHEYQLSDIVRFCANNKAVLSVDTTFEICDGLYLTDTSYENLALKDAKTNEHPHFPGPSFWHFRKNEQTYRRFAVELLFAEPDLAELKTIGHDLDKAVAKAFKDMFRKSKTQWCTRHMETNDVEALKKSTENADATERIMSDIYGFHKDKILQDCLADSYDENEFESRLNSLKEIWDEIAPGFHDWFKKNRSKTFKECLVLSSREKLGISKRFTTNGLESKHRLQKKHLREEEIEKEVVAVSEALQEWVKGYFKEARRALRGIGKYRLTTAFEHHYVPPARWVSYSKETRDKKFNDFMKEVGTPFNFDVPTEAGRKVARKPSRRTNQPEPEIFINPFDQLAAENSIQSIQQAAVNSIQSIQQAAVNSTQPQPVQQAAVNSIQPVQQAAVNSIQPVQQAAVNSIQPVQQATRNSIAPDQRVTDGNVTQSTSQANNDSNTNHDDVPAELAFLDPDREQNGQYMLVLRNDHKLCPKRVTRCQQCQIAFTDETDRFVLKTRGMRERPPDKDKGGRKLYEGNVYLHFLTDCLKKWDKKFKYETVIVPNSTKEKTQDKWKPYLRKKGIKI</sequence>
<dbReference type="EnsemblMetazoa" id="CLYHEMT020086.1">
    <property type="protein sequence ID" value="CLYHEMP020086.1"/>
    <property type="gene ID" value="CLYHEMG020086"/>
</dbReference>
<accession>A0A7M5XCR4</accession>
<name>A0A7M5XCR4_9CNID</name>
<dbReference type="Proteomes" id="UP000594262">
    <property type="component" value="Unplaced"/>
</dbReference>
<keyword evidence="3" id="KW-1185">Reference proteome</keyword>
<dbReference type="AlphaFoldDB" id="A0A7M5XCR4"/>
<evidence type="ECO:0000256" key="1">
    <source>
        <dbReference type="SAM" id="MobiDB-lite"/>
    </source>
</evidence>
<proteinExistence type="predicted"/>
<evidence type="ECO:0000313" key="2">
    <source>
        <dbReference type="EnsemblMetazoa" id="CLYHEMP020086.1"/>
    </source>
</evidence>
<reference evidence="2" key="1">
    <citation type="submission" date="2021-01" db="UniProtKB">
        <authorList>
            <consortium name="EnsemblMetazoa"/>
        </authorList>
    </citation>
    <scope>IDENTIFICATION</scope>
</reference>
<evidence type="ECO:0000313" key="3">
    <source>
        <dbReference type="Proteomes" id="UP000594262"/>
    </source>
</evidence>